<evidence type="ECO:0000256" key="2">
    <source>
        <dbReference type="ARBA" id="ARBA00023015"/>
    </source>
</evidence>
<dbReference type="Gene3D" id="1.10.10.10">
    <property type="entry name" value="Winged helix-like DNA-binding domain superfamily/Winged helix DNA-binding domain"/>
    <property type="match status" value="1"/>
</dbReference>
<dbReference type="PROSITE" id="PS50931">
    <property type="entry name" value="HTH_LYSR"/>
    <property type="match status" value="1"/>
</dbReference>
<dbReference type="InterPro" id="IPR036390">
    <property type="entry name" value="WH_DNA-bd_sf"/>
</dbReference>
<dbReference type="InterPro" id="IPR000847">
    <property type="entry name" value="LysR_HTH_N"/>
</dbReference>
<dbReference type="InterPro" id="IPR005119">
    <property type="entry name" value="LysR_subst-bd"/>
</dbReference>
<evidence type="ECO:0000256" key="3">
    <source>
        <dbReference type="ARBA" id="ARBA00023125"/>
    </source>
</evidence>
<reference evidence="6 7" key="1">
    <citation type="submission" date="2020-04" db="EMBL/GenBank/DDBJ databases">
        <title>Description of novel Gluconacetobacter.</title>
        <authorList>
            <person name="Sombolestani A."/>
        </authorList>
    </citation>
    <scope>NUCLEOTIDE SEQUENCE [LARGE SCALE GENOMIC DNA]</scope>
    <source>
        <strain evidence="6 7">LMG 19747</strain>
    </source>
</reference>
<evidence type="ECO:0000256" key="4">
    <source>
        <dbReference type="ARBA" id="ARBA00023163"/>
    </source>
</evidence>
<keyword evidence="4" id="KW-0804">Transcription</keyword>
<dbReference type="SUPFAM" id="SSF46785">
    <property type="entry name" value="Winged helix' DNA-binding domain"/>
    <property type="match status" value="1"/>
</dbReference>
<gene>
    <name evidence="6" type="ORF">HLH48_17655</name>
</gene>
<accession>A0A7W4IFL7</accession>
<name>A0A7W4IFL7_9PROT</name>
<dbReference type="InterPro" id="IPR036388">
    <property type="entry name" value="WH-like_DNA-bd_sf"/>
</dbReference>
<dbReference type="GO" id="GO:0005829">
    <property type="term" value="C:cytosol"/>
    <property type="evidence" value="ECO:0007669"/>
    <property type="project" value="TreeGrafter"/>
</dbReference>
<dbReference type="RefSeq" id="WP_182998791.1">
    <property type="nucleotide sequence ID" value="NZ_JABEQJ010000028.1"/>
</dbReference>
<dbReference type="AlphaFoldDB" id="A0A7W4IFL7"/>
<dbReference type="PANTHER" id="PTHR30419">
    <property type="entry name" value="HTH-TYPE TRANSCRIPTIONAL REGULATOR YBHD"/>
    <property type="match status" value="1"/>
</dbReference>
<evidence type="ECO:0000259" key="5">
    <source>
        <dbReference type="PROSITE" id="PS50931"/>
    </source>
</evidence>
<dbReference type="Gene3D" id="3.40.190.290">
    <property type="match status" value="1"/>
</dbReference>
<dbReference type="GO" id="GO:0003700">
    <property type="term" value="F:DNA-binding transcription factor activity"/>
    <property type="evidence" value="ECO:0007669"/>
    <property type="project" value="InterPro"/>
</dbReference>
<dbReference type="Pfam" id="PF03466">
    <property type="entry name" value="LysR_substrate"/>
    <property type="match status" value="1"/>
</dbReference>
<keyword evidence="2" id="KW-0805">Transcription regulation</keyword>
<organism evidence="6 7">
    <name type="scientific">Gluconacetobacter sacchari</name>
    <dbReference type="NCBI Taxonomy" id="92759"/>
    <lineage>
        <taxon>Bacteria</taxon>
        <taxon>Pseudomonadati</taxon>
        <taxon>Pseudomonadota</taxon>
        <taxon>Alphaproteobacteria</taxon>
        <taxon>Acetobacterales</taxon>
        <taxon>Acetobacteraceae</taxon>
        <taxon>Gluconacetobacter</taxon>
    </lineage>
</organism>
<dbReference type="EMBL" id="JABEQJ010000028">
    <property type="protein sequence ID" value="MBB2161964.1"/>
    <property type="molecule type" value="Genomic_DNA"/>
</dbReference>
<dbReference type="GO" id="GO:0003677">
    <property type="term" value="F:DNA binding"/>
    <property type="evidence" value="ECO:0007669"/>
    <property type="project" value="UniProtKB-KW"/>
</dbReference>
<dbReference type="FunFam" id="1.10.10.10:FF:000001">
    <property type="entry name" value="LysR family transcriptional regulator"/>
    <property type="match status" value="1"/>
</dbReference>
<feature type="domain" description="HTH lysR-type" evidence="5">
    <location>
        <begin position="1"/>
        <end position="59"/>
    </location>
</feature>
<comment type="caution">
    <text evidence="6">The sequence shown here is derived from an EMBL/GenBank/DDBJ whole genome shotgun (WGS) entry which is preliminary data.</text>
</comment>
<evidence type="ECO:0000256" key="1">
    <source>
        <dbReference type="ARBA" id="ARBA00009437"/>
    </source>
</evidence>
<dbReference type="InterPro" id="IPR050950">
    <property type="entry name" value="HTH-type_LysR_regulators"/>
</dbReference>
<sequence>MLHARLLTYLDEVVRQGSIRKAAERLNVAASAISRQILALEQDMGVRLFDRSGRRLVPSAAGELLIRHVRETMRGMARTQSLIEDLKGLRRGVVSVALMSGLAANILPRTAISFRERNPRVELKLHLMTTGEQILDAVERNDVDLGIGFDFSKRANVRVLHSAQGRLGAVMNTQHPLAHENELGLKDCAPYPLILADETTAIRPYIVEAFTGIDLDCRGIVETNAIEMMRHVVMCGNGICFLTPFDVETDCRDGRLTYIPIRELQQHTQTLMLVENSKKNNVLSDIFAEQLKAAIIEASYGGARAVSPGLSDPGR</sequence>
<comment type="similarity">
    <text evidence="1">Belongs to the LysR transcriptional regulatory family.</text>
</comment>
<dbReference type="PRINTS" id="PR00039">
    <property type="entry name" value="HTHLYSR"/>
</dbReference>
<dbReference type="SUPFAM" id="SSF53850">
    <property type="entry name" value="Periplasmic binding protein-like II"/>
    <property type="match status" value="1"/>
</dbReference>
<evidence type="ECO:0000313" key="6">
    <source>
        <dbReference type="EMBL" id="MBB2161964.1"/>
    </source>
</evidence>
<protein>
    <submittedName>
        <fullName evidence="6">LysR family transcriptional regulator</fullName>
    </submittedName>
</protein>
<dbReference type="Proteomes" id="UP000589085">
    <property type="component" value="Unassembled WGS sequence"/>
</dbReference>
<keyword evidence="3" id="KW-0238">DNA-binding</keyword>
<dbReference type="Pfam" id="PF00126">
    <property type="entry name" value="HTH_1"/>
    <property type="match status" value="1"/>
</dbReference>
<proteinExistence type="inferred from homology"/>
<evidence type="ECO:0000313" key="7">
    <source>
        <dbReference type="Proteomes" id="UP000589085"/>
    </source>
</evidence>